<gene>
    <name evidence="1" type="ORF">Taro_051695</name>
</gene>
<evidence type="ECO:0000313" key="2">
    <source>
        <dbReference type="Proteomes" id="UP000652761"/>
    </source>
</evidence>
<proteinExistence type="predicted"/>
<protein>
    <submittedName>
        <fullName evidence="1">Uncharacterized protein</fullName>
    </submittedName>
</protein>
<organism evidence="1 2">
    <name type="scientific">Colocasia esculenta</name>
    <name type="common">Wild taro</name>
    <name type="synonym">Arum esculentum</name>
    <dbReference type="NCBI Taxonomy" id="4460"/>
    <lineage>
        <taxon>Eukaryota</taxon>
        <taxon>Viridiplantae</taxon>
        <taxon>Streptophyta</taxon>
        <taxon>Embryophyta</taxon>
        <taxon>Tracheophyta</taxon>
        <taxon>Spermatophyta</taxon>
        <taxon>Magnoliopsida</taxon>
        <taxon>Liliopsida</taxon>
        <taxon>Araceae</taxon>
        <taxon>Aroideae</taxon>
        <taxon>Colocasieae</taxon>
        <taxon>Colocasia</taxon>
    </lineage>
</organism>
<dbReference type="EMBL" id="NMUH01008382">
    <property type="protein sequence ID" value="MQM18700.1"/>
    <property type="molecule type" value="Genomic_DNA"/>
</dbReference>
<sequence>MLLLARSRGVVEILLCFLGPPLLLARSRGDFWVFLVLHCSLPRVMEILEFSGSLLLCVLESWGLLGFLGCRFGPDVGGIMDVSLLGVMEIIVFSGEFEMLSYPTSTNDMY</sequence>
<name>A0A843XHM2_COLES</name>
<comment type="caution">
    <text evidence="1">The sequence shown here is derived from an EMBL/GenBank/DDBJ whole genome shotgun (WGS) entry which is preliminary data.</text>
</comment>
<reference evidence="1" key="1">
    <citation type="submission" date="2017-07" db="EMBL/GenBank/DDBJ databases">
        <title>Taro Niue Genome Assembly and Annotation.</title>
        <authorList>
            <person name="Atibalentja N."/>
            <person name="Keating K."/>
            <person name="Fields C.J."/>
        </authorList>
    </citation>
    <scope>NUCLEOTIDE SEQUENCE</scope>
    <source>
        <strain evidence="1">Niue_2</strain>
        <tissue evidence="1">Leaf</tissue>
    </source>
</reference>
<dbReference type="AlphaFoldDB" id="A0A843XHM2"/>
<accession>A0A843XHM2</accession>
<dbReference type="Proteomes" id="UP000652761">
    <property type="component" value="Unassembled WGS sequence"/>
</dbReference>
<evidence type="ECO:0000313" key="1">
    <source>
        <dbReference type="EMBL" id="MQM18700.1"/>
    </source>
</evidence>
<keyword evidence="2" id="KW-1185">Reference proteome</keyword>